<dbReference type="OrthoDB" id="5141834at2"/>
<dbReference type="Proteomes" id="UP000234206">
    <property type="component" value="Unassembled WGS sequence"/>
</dbReference>
<keyword evidence="3" id="KW-1185">Reference proteome</keyword>
<organism evidence="2 3">
    <name type="scientific">Kytococcus schroeteri</name>
    <dbReference type="NCBI Taxonomy" id="138300"/>
    <lineage>
        <taxon>Bacteria</taxon>
        <taxon>Bacillati</taxon>
        <taxon>Actinomycetota</taxon>
        <taxon>Actinomycetes</taxon>
        <taxon>Micrococcales</taxon>
        <taxon>Kytococcaceae</taxon>
        <taxon>Kytococcus</taxon>
    </lineage>
</organism>
<evidence type="ECO:0000313" key="2">
    <source>
        <dbReference type="EMBL" id="PKZ42836.1"/>
    </source>
</evidence>
<name>A0A2I1PDY3_9MICO</name>
<gene>
    <name evidence="2" type="ORF">CYJ76_00905</name>
</gene>
<evidence type="ECO:0000313" key="3">
    <source>
        <dbReference type="Proteomes" id="UP000234206"/>
    </source>
</evidence>
<dbReference type="RefSeq" id="WP_101848965.1">
    <property type="nucleotide sequence ID" value="NZ_PKIZ01000001.1"/>
</dbReference>
<proteinExistence type="predicted"/>
<sequence length="276" mass="28729">MSDARPPHQQPPAPIVPRLGPPGLPVVVTAALWSTAMLRGKLDPDDLTDRAAQAVEAVTPAAAHFLGTTVATWRDVGEQTVLAVLPRPGRPGRFPVGPQALGASMADDAVGVLLAPLLGEGVVLRLEPFGHALDGGWLLDVEPIACTPVPAPRREAVDLRGTQRALAEATRRGLEVLEPLGDTPVWAGQRAGGPAVSTAGDLPPGIEPEVLDLLERAAVVATLTTEGRDTHAVHGEATRARHEAMARLHHAALDALEEGTLVAGRGLRRKASGGPR</sequence>
<feature type="compositionally biased region" description="Pro residues" evidence="1">
    <location>
        <begin position="8"/>
        <end position="20"/>
    </location>
</feature>
<evidence type="ECO:0000256" key="1">
    <source>
        <dbReference type="SAM" id="MobiDB-lite"/>
    </source>
</evidence>
<dbReference type="AlphaFoldDB" id="A0A2I1PDY3"/>
<accession>A0A2I1PDY3</accession>
<comment type="caution">
    <text evidence="2">The sequence shown here is derived from an EMBL/GenBank/DDBJ whole genome shotgun (WGS) entry which is preliminary data.</text>
</comment>
<feature type="region of interest" description="Disordered" evidence="1">
    <location>
        <begin position="1"/>
        <end position="20"/>
    </location>
</feature>
<dbReference type="EMBL" id="PKIZ01000001">
    <property type="protein sequence ID" value="PKZ42836.1"/>
    <property type="molecule type" value="Genomic_DNA"/>
</dbReference>
<reference evidence="2 3" key="1">
    <citation type="submission" date="2017-12" db="EMBL/GenBank/DDBJ databases">
        <title>Phylogenetic diversity of female urinary microbiome.</title>
        <authorList>
            <person name="Thomas-White K."/>
            <person name="Wolfe A.J."/>
        </authorList>
    </citation>
    <scope>NUCLEOTIDE SEQUENCE [LARGE SCALE GENOMIC DNA]</scope>
    <source>
        <strain evidence="2 3">UMB1298</strain>
    </source>
</reference>
<protein>
    <submittedName>
        <fullName evidence="2">Uncharacterized protein</fullName>
    </submittedName>
</protein>